<sequence length="294" mass="34763">MWRVVVGEEVSPHEPTITPLPTITCHIKVQQLCNISKSPPDHQFFHDQFYPDENIFINKEWKTLEANLPDSIFVRAYKSRQDLMRAVIVGPKGTSYSHVLFFFDIQFPSNYLAQPPELFYHSYGLDVNSNLKRNGKVNLNLLKYWHQWYEHKEQRWKPKQSIIVQVLVSIRDLVFNSKPYLGGCYNKEVLMQMCKAMLFMLRDPPIDFKVFVEGYLRTNAHPILLNYKAQMGDSKATNQLFFDLVRAFEENGTYCRHHYNQQQYDQTLKEEELLEEKSEETISKIWSKLKILDS</sequence>
<feature type="domain" description="UBC core" evidence="3">
    <location>
        <begin position="52"/>
        <end position="221"/>
    </location>
</feature>
<dbReference type="InterPro" id="IPR016135">
    <property type="entry name" value="UBQ-conjugating_enzyme/RWD"/>
</dbReference>
<evidence type="ECO:0000313" key="5">
    <source>
        <dbReference type="Proteomes" id="UP001459277"/>
    </source>
</evidence>
<dbReference type="AlphaFoldDB" id="A0AAW2BFK0"/>
<dbReference type="InterPro" id="IPR000608">
    <property type="entry name" value="UBC"/>
</dbReference>
<protein>
    <recommendedName>
        <fullName evidence="3">UBC core domain-containing protein</fullName>
    </recommendedName>
</protein>
<evidence type="ECO:0000313" key="4">
    <source>
        <dbReference type="EMBL" id="KAK9984338.1"/>
    </source>
</evidence>
<keyword evidence="5" id="KW-1185">Reference proteome</keyword>
<comment type="caution">
    <text evidence="4">The sequence shown here is derived from an EMBL/GenBank/DDBJ whole genome shotgun (WGS) entry which is preliminary data.</text>
</comment>
<organism evidence="4 5">
    <name type="scientific">Lithocarpus litseifolius</name>
    <dbReference type="NCBI Taxonomy" id="425828"/>
    <lineage>
        <taxon>Eukaryota</taxon>
        <taxon>Viridiplantae</taxon>
        <taxon>Streptophyta</taxon>
        <taxon>Embryophyta</taxon>
        <taxon>Tracheophyta</taxon>
        <taxon>Spermatophyta</taxon>
        <taxon>Magnoliopsida</taxon>
        <taxon>eudicotyledons</taxon>
        <taxon>Gunneridae</taxon>
        <taxon>Pentapetalae</taxon>
        <taxon>rosids</taxon>
        <taxon>fabids</taxon>
        <taxon>Fagales</taxon>
        <taxon>Fagaceae</taxon>
        <taxon>Lithocarpus</taxon>
    </lineage>
</organism>
<dbReference type="SMART" id="SM00212">
    <property type="entry name" value="UBCc"/>
    <property type="match status" value="1"/>
</dbReference>
<evidence type="ECO:0000256" key="2">
    <source>
        <dbReference type="ARBA" id="ARBA00022786"/>
    </source>
</evidence>
<keyword evidence="2" id="KW-0833">Ubl conjugation pathway</keyword>
<dbReference type="SUPFAM" id="SSF54495">
    <property type="entry name" value="UBC-like"/>
    <property type="match status" value="1"/>
</dbReference>
<proteinExistence type="predicted"/>
<dbReference type="Pfam" id="PF00179">
    <property type="entry name" value="UQ_con"/>
    <property type="match status" value="1"/>
</dbReference>
<accession>A0AAW2BFK0</accession>
<name>A0AAW2BFK0_9ROSI</name>
<dbReference type="Proteomes" id="UP001459277">
    <property type="component" value="Unassembled WGS sequence"/>
</dbReference>
<evidence type="ECO:0000259" key="3">
    <source>
        <dbReference type="PROSITE" id="PS50127"/>
    </source>
</evidence>
<dbReference type="PANTHER" id="PTHR46116">
    <property type="entry name" value="(E3-INDEPENDENT) E2 UBIQUITIN-CONJUGATING ENZYME"/>
    <property type="match status" value="1"/>
</dbReference>
<evidence type="ECO:0000256" key="1">
    <source>
        <dbReference type="ARBA" id="ARBA00022679"/>
    </source>
</evidence>
<reference evidence="4 5" key="1">
    <citation type="submission" date="2024-01" db="EMBL/GenBank/DDBJ databases">
        <title>A telomere-to-telomere, gap-free genome of sweet tea (Lithocarpus litseifolius).</title>
        <authorList>
            <person name="Zhou J."/>
        </authorList>
    </citation>
    <scope>NUCLEOTIDE SEQUENCE [LARGE SCALE GENOMIC DNA]</scope>
    <source>
        <strain evidence="4">Zhou-2022a</strain>
        <tissue evidence="4">Leaf</tissue>
    </source>
</reference>
<keyword evidence="1" id="KW-0808">Transferase</keyword>
<gene>
    <name evidence="4" type="ORF">SO802_033863</name>
</gene>
<dbReference type="EMBL" id="JAZDWU010000012">
    <property type="protein sequence ID" value="KAK9984338.1"/>
    <property type="molecule type" value="Genomic_DNA"/>
</dbReference>
<dbReference type="Gene3D" id="3.10.110.10">
    <property type="entry name" value="Ubiquitin Conjugating Enzyme"/>
    <property type="match status" value="1"/>
</dbReference>
<dbReference type="PANTHER" id="PTHR46116:SF13">
    <property type="entry name" value="UBIQUITIN-CONJUGATING ENZYME E2 24-RELATED"/>
    <property type="match status" value="1"/>
</dbReference>
<dbReference type="PROSITE" id="PS50127">
    <property type="entry name" value="UBC_2"/>
    <property type="match status" value="1"/>
</dbReference>
<dbReference type="GO" id="GO:0061631">
    <property type="term" value="F:ubiquitin conjugating enzyme activity"/>
    <property type="evidence" value="ECO:0007669"/>
    <property type="project" value="TreeGrafter"/>
</dbReference>